<protein>
    <recommendedName>
        <fullName evidence="5">DUF4136 domain-containing protein</fullName>
    </recommendedName>
</protein>
<keyword evidence="4" id="KW-1185">Reference proteome</keyword>
<evidence type="ECO:0008006" key="5">
    <source>
        <dbReference type="Google" id="ProtNLM"/>
    </source>
</evidence>
<dbReference type="Proteomes" id="UP001597469">
    <property type="component" value="Unassembled WGS sequence"/>
</dbReference>
<feature type="signal peptide" evidence="2">
    <location>
        <begin position="1"/>
        <end position="18"/>
    </location>
</feature>
<sequence length="203" mass="22714">MKALFTLLLLAVGFSGVAQRSSSKEITTDGRQLRIRVDIEQPGRSVHYNRSFDVADMDESDVKELEHRIIDSLDQALSVKRRVVVVNRKRDVWTKKQPCDDEVAYANAASEYATLASARAGEPTDPAETKDTASLSPSDVAPSSVLFREDKENGRLWMQYVFQKDGEELVVERTANVVGKTEREKQAIIKETERSLGIKSANQ</sequence>
<dbReference type="EMBL" id="JBHULN010000005">
    <property type="protein sequence ID" value="MFD2571042.1"/>
    <property type="molecule type" value="Genomic_DNA"/>
</dbReference>
<reference evidence="4" key="1">
    <citation type="journal article" date="2019" name="Int. J. Syst. Evol. Microbiol.">
        <title>The Global Catalogue of Microorganisms (GCM) 10K type strain sequencing project: providing services to taxonomists for standard genome sequencing and annotation.</title>
        <authorList>
            <consortium name="The Broad Institute Genomics Platform"/>
            <consortium name="The Broad Institute Genome Sequencing Center for Infectious Disease"/>
            <person name="Wu L."/>
            <person name="Ma J."/>
        </authorList>
    </citation>
    <scope>NUCLEOTIDE SEQUENCE [LARGE SCALE GENOMIC DNA]</scope>
    <source>
        <strain evidence="4">KCTC 42805</strain>
    </source>
</reference>
<feature type="region of interest" description="Disordered" evidence="1">
    <location>
        <begin position="117"/>
        <end position="140"/>
    </location>
</feature>
<name>A0ABW5M5T6_9BACT</name>
<evidence type="ECO:0000256" key="2">
    <source>
        <dbReference type="SAM" id="SignalP"/>
    </source>
</evidence>
<evidence type="ECO:0000313" key="3">
    <source>
        <dbReference type="EMBL" id="MFD2571042.1"/>
    </source>
</evidence>
<dbReference type="RefSeq" id="WP_381522237.1">
    <property type="nucleotide sequence ID" value="NZ_JBHULN010000005.1"/>
</dbReference>
<comment type="caution">
    <text evidence="3">The sequence shown here is derived from an EMBL/GenBank/DDBJ whole genome shotgun (WGS) entry which is preliminary data.</text>
</comment>
<evidence type="ECO:0000313" key="4">
    <source>
        <dbReference type="Proteomes" id="UP001597469"/>
    </source>
</evidence>
<keyword evidence="2" id="KW-0732">Signal</keyword>
<accession>A0ABW5M5T6</accession>
<organism evidence="3 4">
    <name type="scientific">Spirosoma soli</name>
    <dbReference type="NCBI Taxonomy" id="1770529"/>
    <lineage>
        <taxon>Bacteria</taxon>
        <taxon>Pseudomonadati</taxon>
        <taxon>Bacteroidota</taxon>
        <taxon>Cytophagia</taxon>
        <taxon>Cytophagales</taxon>
        <taxon>Cytophagaceae</taxon>
        <taxon>Spirosoma</taxon>
    </lineage>
</organism>
<gene>
    <name evidence="3" type="ORF">ACFSUS_10385</name>
</gene>
<proteinExistence type="predicted"/>
<evidence type="ECO:0000256" key="1">
    <source>
        <dbReference type="SAM" id="MobiDB-lite"/>
    </source>
</evidence>
<feature type="chain" id="PRO_5046597985" description="DUF4136 domain-containing protein" evidence="2">
    <location>
        <begin position="19"/>
        <end position="203"/>
    </location>
</feature>